<reference evidence="2" key="4">
    <citation type="submission" date="2025-05" db="UniProtKB">
        <authorList>
            <consortium name="EnsemblFungi"/>
        </authorList>
    </citation>
    <scope>IDENTIFICATION</scope>
    <source>
        <strain evidence="2">isolate 1-1 / race 1 (BBBD)</strain>
    </source>
</reference>
<protein>
    <submittedName>
        <fullName evidence="1 2">Uncharacterized protein</fullName>
    </submittedName>
</protein>
<evidence type="ECO:0000313" key="2">
    <source>
        <dbReference type="EnsemblFungi" id="PTTG_08761-t43_1-p1"/>
    </source>
</evidence>
<dbReference type="InterPro" id="IPR027417">
    <property type="entry name" value="P-loop_NTPase"/>
</dbReference>
<reference evidence="1" key="1">
    <citation type="submission" date="2009-11" db="EMBL/GenBank/DDBJ databases">
        <authorList>
            <consortium name="The Broad Institute Genome Sequencing Platform"/>
            <person name="Ward D."/>
            <person name="Feldgarden M."/>
            <person name="Earl A."/>
            <person name="Young S.K."/>
            <person name="Zeng Q."/>
            <person name="Koehrsen M."/>
            <person name="Alvarado L."/>
            <person name="Berlin A."/>
            <person name="Bochicchio J."/>
            <person name="Borenstein D."/>
            <person name="Chapman S.B."/>
            <person name="Chen Z."/>
            <person name="Engels R."/>
            <person name="Freedman E."/>
            <person name="Gellesch M."/>
            <person name="Goldberg J."/>
            <person name="Griggs A."/>
            <person name="Gujja S."/>
            <person name="Heilman E."/>
            <person name="Heiman D."/>
            <person name="Hepburn T."/>
            <person name="Howarth C."/>
            <person name="Jen D."/>
            <person name="Larson L."/>
            <person name="Lewis B."/>
            <person name="Mehta T."/>
            <person name="Park D."/>
            <person name="Pearson M."/>
            <person name="Roberts A."/>
            <person name="Saif S."/>
            <person name="Shea T."/>
            <person name="Shenoy N."/>
            <person name="Sisk P."/>
            <person name="Stolte C."/>
            <person name="Sykes S."/>
            <person name="Thomson T."/>
            <person name="Walk T."/>
            <person name="White J."/>
            <person name="Yandava C."/>
            <person name="Izard J."/>
            <person name="Baranova O.V."/>
            <person name="Blanton J.M."/>
            <person name="Tanner A.C."/>
            <person name="Dewhirst F.E."/>
            <person name="Haas B."/>
            <person name="Nusbaum C."/>
            <person name="Birren B."/>
        </authorList>
    </citation>
    <scope>NUCLEOTIDE SEQUENCE [LARGE SCALE GENOMIC DNA]</scope>
    <source>
        <strain evidence="1">1-1 BBBD Race 1</strain>
    </source>
</reference>
<dbReference type="OrthoDB" id="4472346at2759"/>
<evidence type="ECO:0000313" key="1">
    <source>
        <dbReference type="EMBL" id="OAV87997.1"/>
    </source>
</evidence>
<dbReference type="EnsemblFungi" id="PTTG_08761-t43_1">
    <property type="protein sequence ID" value="PTTG_08761-t43_1-p1"/>
    <property type="gene ID" value="PTTG_08761"/>
</dbReference>
<dbReference type="EMBL" id="ADAS02000231">
    <property type="protein sequence ID" value="OAV87997.1"/>
    <property type="molecule type" value="Genomic_DNA"/>
</dbReference>
<reference evidence="1" key="2">
    <citation type="submission" date="2016-05" db="EMBL/GenBank/DDBJ databases">
        <title>Comparative analysis highlights variable genome content of wheat rusts and divergence of the mating loci.</title>
        <authorList>
            <person name="Cuomo C.A."/>
            <person name="Bakkeren G."/>
            <person name="Szabo L."/>
            <person name="Khalil H."/>
            <person name="Joly D."/>
            <person name="Goldberg J."/>
            <person name="Young S."/>
            <person name="Zeng Q."/>
            <person name="Fellers J."/>
        </authorList>
    </citation>
    <scope>NUCLEOTIDE SEQUENCE [LARGE SCALE GENOMIC DNA]</scope>
    <source>
        <strain evidence="1">1-1 BBBD Race 1</strain>
    </source>
</reference>
<sequence>MASATFHLGFLGAPARKFRKKSEATHTTPDSPELAERNRFLDLHAGHKDAAQLFGKLLDTAGLEKVREHNNQLASVFRSSDLSTQNQGSVSYEWRHFTQGRKGSLDHLKEELELTDEADRDKINTLIRRAHFVRFPDVDASTMTEDQMLAALDGSTASAANELKPVDSIQWAADIVRRGFDAEYQRHDVIVAPTLEKLQRFAGQWKRDKYKAPYTLIIGPTMSGKTRLLKELAKHVCVAYICLRPPGSTGQPPRSELAKHFFPDLKAGQDLETHYSYFFQLDKIPKAEYNANVEKEMKSIEANGMQPIQFLGAAAMRMSQSVGFEGVGGLKMLLAIDEAGNLVNQIDEKLRIPYFRIFRRVLSHIPVKTGFFGLVTDTTSRVANFNPALTRDPSLRYLGLGVELFPPIYQISSIDVFVPKAPSSWDELLSAERLFSYGSPFYGLYFKGYMEGIMKDQPGTVVEYISSIAEAKLVCSSGAVSTEAMKLSPSQYFAILGSVIQTRVSSYSPMNTELVASHAAHCMFIDSAREMVVSDYPPQFVYALAANRILASNETHWIKCINLLAVAVNKGHVHVGDVGETATRLILIRAMQKTKAIPCNRTDSIPNGYSVRLADFLETLTGKDPYTVDFGCIAKGHKERLLKE</sequence>
<proteinExistence type="predicted"/>
<dbReference type="AlphaFoldDB" id="A0A180G5N4"/>
<dbReference type="PANTHER" id="PTHR33266">
    <property type="entry name" value="CHROMOSOME 15, WHOLE GENOME SHOTGUN SEQUENCE"/>
    <property type="match status" value="1"/>
</dbReference>
<dbReference type="SUPFAM" id="SSF52540">
    <property type="entry name" value="P-loop containing nucleoside triphosphate hydrolases"/>
    <property type="match status" value="1"/>
</dbReference>
<keyword evidence="3" id="KW-1185">Reference proteome</keyword>
<dbReference type="PANTHER" id="PTHR33266:SF1">
    <property type="entry name" value="F-BOX DOMAIN-CONTAINING PROTEIN"/>
    <property type="match status" value="1"/>
</dbReference>
<dbReference type="STRING" id="630390.A0A180G5N4"/>
<evidence type="ECO:0000313" key="3">
    <source>
        <dbReference type="Proteomes" id="UP000005240"/>
    </source>
</evidence>
<accession>A0A180G5N4</accession>
<organism evidence="1">
    <name type="scientific">Puccinia triticina (isolate 1-1 / race 1 (BBBD))</name>
    <name type="common">Brown leaf rust fungus</name>
    <dbReference type="NCBI Taxonomy" id="630390"/>
    <lineage>
        <taxon>Eukaryota</taxon>
        <taxon>Fungi</taxon>
        <taxon>Dikarya</taxon>
        <taxon>Basidiomycota</taxon>
        <taxon>Pucciniomycotina</taxon>
        <taxon>Pucciniomycetes</taxon>
        <taxon>Pucciniales</taxon>
        <taxon>Pucciniaceae</taxon>
        <taxon>Puccinia</taxon>
    </lineage>
</organism>
<gene>
    <name evidence="1" type="ORF">PTTG_08761</name>
</gene>
<name>A0A180G5N4_PUCT1</name>
<dbReference type="VEuPathDB" id="FungiDB:PTTG_08761"/>
<reference evidence="2 3" key="3">
    <citation type="journal article" date="2017" name="G3 (Bethesda)">
        <title>Comparative analysis highlights variable genome content of wheat rusts and divergence of the mating loci.</title>
        <authorList>
            <person name="Cuomo C.A."/>
            <person name="Bakkeren G."/>
            <person name="Khalil H.B."/>
            <person name="Panwar V."/>
            <person name="Joly D."/>
            <person name="Linning R."/>
            <person name="Sakthikumar S."/>
            <person name="Song X."/>
            <person name="Adiconis X."/>
            <person name="Fan L."/>
            <person name="Goldberg J.M."/>
            <person name="Levin J.Z."/>
            <person name="Young S."/>
            <person name="Zeng Q."/>
            <person name="Anikster Y."/>
            <person name="Bruce M."/>
            <person name="Wang M."/>
            <person name="Yin C."/>
            <person name="McCallum B."/>
            <person name="Szabo L.J."/>
            <person name="Hulbert S."/>
            <person name="Chen X."/>
            <person name="Fellers J.P."/>
        </authorList>
    </citation>
    <scope>NUCLEOTIDE SEQUENCE</scope>
    <source>
        <strain evidence="3">Isolate 1-1 / race 1 (BBBD)</strain>
        <strain evidence="2">isolate 1-1 / race 1 (BBBD)</strain>
    </source>
</reference>
<dbReference type="Proteomes" id="UP000005240">
    <property type="component" value="Unassembled WGS sequence"/>
</dbReference>